<evidence type="ECO:0000256" key="1">
    <source>
        <dbReference type="SAM" id="MobiDB-lite"/>
    </source>
</evidence>
<evidence type="ECO:0000313" key="3">
    <source>
        <dbReference type="Proteomes" id="UP000765509"/>
    </source>
</evidence>
<feature type="compositionally biased region" description="Basic and acidic residues" evidence="1">
    <location>
        <begin position="40"/>
        <end position="51"/>
    </location>
</feature>
<proteinExistence type="predicted"/>
<organism evidence="2 3">
    <name type="scientific">Austropuccinia psidii MF-1</name>
    <dbReference type="NCBI Taxonomy" id="1389203"/>
    <lineage>
        <taxon>Eukaryota</taxon>
        <taxon>Fungi</taxon>
        <taxon>Dikarya</taxon>
        <taxon>Basidiomycota</taxon>
        <taxon>Pucciniomycotina</taxon>
        <taxon>Pucciniomycetes</taxon>
        <taxon>Pucciniales</taxon>
        <taxon>Sphaerophragmiaceae</taxon>
        <taxon>Austropuccinia</taxon>
    </lineage>
</organism>
<dbReference type="EMBL" id="AVOT02040059">
    <property type="protein sequence ID" value="MBW0535210.1"/>
    <property type="molecule type" value="Genomic_DNA"/>
</dbReference>
<sequence>MEGYVSSSLAPPTPQGFILMENGRKEVRPSFTLGRTLSRLPDDMSQRDTLQRSHGNQQKMESQQAVQAPGGKGIQHKG</sequence>
<keyword evidence="3" id="KW-1185">Reference proteome</keyword>
<reference evidence="2" key="1">
    <citation type="submission" date="2021-03" db="EMBL/GenBank/DDBJ databases">
        <title>Draft genome sequence of rust myrtle Austropuccinia psidii MF-1, a brazilian biotype.</title>
        <authorList>
            <person name="Quecine M.C."/>
            <person name="Pachon D.M.R."/>
            <person name="Bonatelli M.L."/>
            <person name="Correr F.H."/>
            <person name="Franceschini L.M."/>
            <person name="Leite T.F."/>
            <person name="Margarido G.R.A."/>
            <person name="Almeida C.A."/>
            <person name="Ferrarezi J.A."/>
            <person name="Labate C.A."/>
        </authorList>
    </citation>
    <scope>NUCLEOTIDE SEQUENCE</scope>
    <source>
        <strain evidence="2">MF-1</strain>
    </source>
</reference>
<comment type="caution">
    <text evidence="2">The sequence shown here is derived from an EMBL/GenBank/DDBJ whole genome shotgun (WGS) entry which is preliminary data.</text>
</comment>
<dbReference type="Proteomes" id="UP000765509">
    <property type="component" value="Unassembled WGS sequence"/>
</dbReference>
<evidence type="ECO:0000313" key="2">
    <source>
        <dbReference type="EMBL" id="MBW0535210.1"/>
    </source>
</evidence>
<gene>
    <name evidence="2" type="ORF">O181_074925</name>
</gene>
<feature type="compositionally biased region" description="Polar residues" evidence="1">
    <location>
        <begin position="52"/>
        <end position="66"/>
    </location>
</feature>
<name>A0A9Q3IDH8_9BASI</name>
<accession>A0A9Q3IDH8</accession>
<protein>
    <submittedName>
        <fullName evidence="2">Uncharacterized protein</fullName>
    </submittedName>
</protein>
<feature type="region of interest" description="Disordered" evidence="1">
    <location>
        <begin position="34"/>
        <end position="78"/>
    </location>
</feature>
<dbReference type="AlphaFoldDB" id="A0A9Q3IDH8"/>